<proteinExistence type="predicted"/>
<accession>A0A5B7CJU7</accession>
<reference evidence="2 3" key="1">
    <citation type="submission" date="2019-05" db="EMBL/GenBank/DDBJ databases">
        <title>Another draft genome of Portunus trituberculatus and its Hox gene families provides insights of decapod evolution.</title>
        <authorList>
            <person name="Jeong J.-H."/>
            <person name="Song I."/>
            <person name="Kim S."/>
            <person name="Choi T."/>
            <person name="Kim D."/>
            <person name="Ryu S."/>
            <person name="Kim W."/>
        </authorList>
    </citation>
    <scope>NUCLEOTIDE SEQUENCE [LARGE SCALE GENOMIC DNA]</scope>
    <source>
        <tissue evidence="2">Muscle</tissue>
    </source>
</reference>
<feature type="region of interest" description="Disordered" evidence="1">
    <location>
        <begin position="38"/>
        <end position="94"/>
    </location>
</feature>
<keyword evidence="3" id="KW-1185">Reference proteome</keyword>
<evidence type="ECO:0000313" key="3">
    <source>
        <dbReference type="Proteomes" id="UP000324222"/>
    </source>
</evidence>
<evidence type="ECO:0000313" key="2">
    <source>
        <dbReference type="EMBL" id="MPC10002.1"/>
    </source>
</evidence>
<evidence type="ECO:0000256" key="1">
    <source>
        <dbReference type="SAM" id="MobiDB-lite"/>
    </source>
</evidence>
<dbReference type="AlphaFoldDB" id="A0A5B7CJU7"/>
<name>A0A5B7CJU7_PORTR</name>
<sequence length="178" mass="19125">MPLTRRRSNQRFLHTRGNLVAISALPQWPGAANLLTQTPSWSSGSSSSNSSSSSSSSSRNSSSSSSRRMPHQSVVSASRVSVVQTSPKEGSTSSRTVVHSSAAVYCVATCRPQVLNKATFYMTLLSRIPLQATSDIYAALWWRHLPTAIVRSAEVSSRSAYQQVAASGIMSQCTNSLE</sequence>
<organism evidence="2 3">
    <name type="scientific">Portunus trituberculatus</name>
    <name type="common">Swimming crab</name>
    <name type="synonym">Neptunus trituberculatus</name>
    <dbReference type="NCBI Taxonomy" id="210409"/>
    <lineage>
        <taxon>Eukaryota</taxon>
        <taxon>Metazoa</taxon>
        <taxon>Ecdysozoa</taxon>
        <taxon>Arthropoda</taxon>
        <taxon>Crustacea</taxon>
        <taxon>Multicrustacea</taxon>
        <taxon>Malacostraca</taxon>
        <taxon>Eumalacostraca</taxon>
        <taxon>Eucarida</taxon>
        <taxon>Decapoda</taxon>
        <taxon>Pleocyemata</taxon>
        <taxon>Brachyura</taxon>
        <taxon>Eubrachyura</taxon>
        <taxon>Portunoidea</taxon>
        <taxon>Portunidae</taxon>
        <taxon>Portuninae</taxon>
        <taxon>Portunus</taxon>
    </lineage>
</organism>
<dbReference type="EMBL" id="VSRR010000096">
    <property type="protein sequence ID" value="MPC10002.1"/>
    <property type="molecule type" value="Genomic_DNA"/>
</dbReference>
<dbReference type="Proteomes" id="UP000324222">
    <property type="component" value="Unassembled WGS sequence"/>
</dbReference>
<feature type="compositionally biased region" description="Low complexity" evidence="1">
    <location>
        <begin position="73"/>
        <end position="86"/>
    </location>
</feature>
<comment type="caution">
    <text evidence="2">The sequence shown here is derived from an EMBL/GenBank/DDBJ whole genome shotgun (WGS) entry which is preliminary data.</text>
</comment>
<gene>
    <name evidence="2" type="ORF">E2C01_002628</name>
</gene>
<feature type="compositionally biased region" description="Low complexity" evidence="1">
    <location>
        <begin position="40"/>
        <end position="66"/>
    </location>
</feature>
<protein>
    <submittedName>
        <fullName evidence="2">Uncharacterized protein</fullName>
    </submittedName>
</protein>